<feature type="non-terminal residue" evidence="1">
    <location>
        <position position="1"/>
    </location>
</feature>
<reference evidence="1 2" key="1">
    <citation type="submission" date="2021-06" db="EMBL/GenBank/DDBJ databases">
        <authorList>
            <person name="Kallberg Y."/>
            <person name="Tangrot J."/>
            <person name="Rosling A."/>
        </authorList>
    </citation>
    <scope>NUCLEOTIDE SEQUENCE [LARGE SCALE GENOMIC DNA]</scope>
    <source>
        <strain evidence="1 2">120-4 pot B 10/14</strain>
    </source>
</reference>
<evidence type="ECO:0000313" key="1">
    <source>
        <dbReference type="EMBL" id="CAG8852254.1"/>
    </source>
</evidence>
<protein>
    <submittedName>
        <fullName evidence="1">14888_t:CDS:1</fullName>
    </submittedName>
</protein>
<sequence>LQLRVPEILNNIPLPMIRRFSQKAWRYIEAYVTGLEEEDAERVVKLFKSHRRLQ</sequence>
<name>A0ABN7XB02_GIGMA</name>
<accession>A0ABN7XB02</accession>
<dbReference type="Proteomes" id="UP000789901">
    <property type="component" value="Unassembled WGS sequence"/>
</dbReference>
<dbReference type="EMBL" id="CAJVQB010110577">
    <property type="protein sequence ID" value="CAG8852254.1"/>
    <property type="molecule type" value="Genomic_DNA"/>
</dbReference>
<comment type="caution">
    <text evidence="1">The sequence shown here is derived from an EMBL/GenBank/DDBJ whole genome shotgun (WGS) entry which is preliminary data.</text>
</comment>
<keyword evidence="2" id="KW-1185">Reference proteome</keyword>
<organism evidence="1 2">
    <name type="scientific">Gigaspora margarita</name>
    <dbReference type="NCBI Taxonomy" id="4874"/>
    <lineage>
        <taxon>Eukaryota</taxon>
        <taxon>Fungi</taxon>
        <taxon>Fungi incertae sedis</taxon>
        <taxon>Mucoromycota</taxon>
        <taxon>Glomeromycotina</taxon>
        <taxon>Glomeromycetes</taxon>
        <taxon>Diversisporales</taxon>
        <taxon>Gigasporaceae</taxon>
        <taxon>Gigaspora</taxon>
    </lineage>
</organism>
<evidence type="ECO:0000313" key="2">
    <source>
        <dbReference type="Proteomes" id="UP000789901"/>
    </source>
</evidence>
<proteinExistence type="predicted"/>
<gene>
    <name evidence="1" type="ORF">GMARGA_LOCUS41143</name>
</gene>
<feature type="non-terminal residue" evidence="1">
    <location>
        <position position="54"/>
    </location>
</feature>